<accession>A0A285NRZ0</accession>
<proteinExistence type="predicted"/>
<evidence type="ECO:0000313" key="2">
    <source>
        <dbReference type="EMBL" id="SNZ12219.1"/>
    </source>
</evidence>
<keyword evidence="3" id="KW-1185">Reference proteome</keyword>
<dbReference type="AlphaFoldDB" id="A0A285NRZ0"/>
<name>A0A285NRZ0_NATPI</name>
<sequence>MGVSTILALSWLARLDWYLVGFGICIQTFPESSIYRG</sequence>
<dbReference type="Proteomes" id="UP000219453">
    <property type="component" value="Unassembled WGS sequence"/>
</dbReference>
<evidence type="ECO:0000259" key="1">
    <source>
        <dbReference type="PROSITE" id="PS51410"/>
    </source>
</evidence>
<reference evidence="2 3" key="1">
    <citation type="submission" date="2017-09" db="EMBL/GenBank/DDBJ databases">
        <authorList>
            <person name="Ehlers B."/>
            <person name="Leendertz F.H."/>
        </authorList>
    </citation>
    <scope>NUCLEOTIDE SEQUENCE [LARGE SCALE GENOMIC DNA]</scope>
    <source>
        <strain evidence="2 3">DSM 27208</strain>
    </source>
</reference>
<protein>
    <recommendedName>
        <fullName evidence="1">Biopterin-dependent aromatic amino acid hydroxylase family profile domain-containing protein</fullName>
    </recommendedName>
</protein>
<organism evidence="2 3">
    <name type="scientific">Natronoarchaeum philippinense</name>
    <dbReference type="NCBI Taxonomy" id="558529"/>
    <lineage>
        <taxon>Archaea</taxon>
        <taxon>Methanobacteriati</taxon>
        <taxon>Methanobacteriota</taxon>
        <taxon>Stenosarchaea group</taxon>
        <taxon>Halobacteria</taxon>
        <taxon>Halobacteriales</taxon>
        <taxon>Natronoarchaeaceae</taxon>
    </lineage>
</organism>
<dbReference type="EMBL" id="OBEJ01000002">
    <property type="protein sequence ID" value="SNZ12219.1"/>
    <property type="molecule type" value="Genomic_DNA"/>
</dbReference>
<feature type="domain" description="Biopterin-dependent aromatic amino acid hydroxylase family profile" evidence="1">
    <location>
        <begin position="1"/>
        <end position="37"/>
    </location>
</feature>
<dbReference type="GO" id="GO:0016714">
    <property type="term" value="F:oxidoreductase activity, acting on paired donors, with incorporation or reduction of molecular oxygen, reduced pteridine as one donor, and incorporation of one atom of oxygen"/>
    <property type="evidence" value="ECO:0007669"/>
    <property type="project" value="InterPro"/>
</dbReference>
<dbReference type="InterPro" id="IPR019774">
    <property type="entry name" value="Aromatic-AA_hydroxylase_C"/>
</dbReference>
<gene>
    <name evidence="2" type="ORF">SAMN06269185_1556</name>
</gene>
<dbReference type="PROSITE" id="PS51410">
    <property type="entry name" value="BH4_AAA_HYDROXYL_2"/>
    <property type="match status" value="1"/>
</dbReference>
<evidence type="ECO:0000313" key="3">
    <source>
        <dbReference type="Proteomes" id="UP000219453"/>
    </source>
</evidence>